<protein>
    <submittedName>
        <fullName evidence="2">Glycosyltransferase family 2 protein</fullName>
    </submittedName>
</protein>
<dbReference type="InterPro" id="IPR001173">
    <property type="entry name" value="Glyco_trans_2-like"/>
</dbReference>
<dbReference type="PANTHER" id="PTHR43685:SF2">
    <property type="entry name" value="GLYCOSYLTRANSFERASE 2-LIKE DOMAIN-CONTAINING PROTEIN"/>
    <property type="match status" value="1"/>
</dbReference>
<dbReference type="AlphaFoldDB" id="A0A4S4AUL0"/>
<sequence>MNAADLPADAPRGTAAAGLPLVSVVIPAYNAADYVLEAIASVRAQDYAALEIVLVDDGSQDGTAELVRAAAPEVRIVRQDNAGVAAARNTGLRAARGELICFLDADDGWFPGKLAAQVAYLRAHPEVGLVYHRWLVWRPDADGGYRPPPRPQVVDGGINAARSGWIYPQLLLDCIVHTSTVMIRREIAEAVGGFDPELKNGEDYHYWLCASRLCRIDQLAGVYSFYRAVPGSLTNRPKPVNYEYLVVERALREWGAAAPDGTRVAPRALARRLTKLAMDFGYGHYHGGSPRLAAQAYRTALRHDPLRWRAAVYWLAASLKALGGGGGR</sequence>
<dbReference type="Pfam" id="PF00535">
    <property type="entry name" value="Glycos_transf_2"/>
    <property type="match status" value="1"/>
</dbReference>
<dbReference type="PANTHER" id="PTHR43685">
    <property type="entry name" value="GLYCOSYLTRANSFERASE"/>
    <property type="match status" value="1"/>
</dbReference>
<evidence type="ECO:0000313" key="2">
    <source>
        <dbReference type="EMBL" id="THF63651.1"/>
    </source>
</evidence>
<dbReference type="CDD" id="cd00761">
    <property type="entry name" value="Glyco_tranf_GTA_type"/>
    <property type="match status" value="1"/>
</dbReference>
<dbReference type="Gene3D" id="3.90.550.10">
    <property type="entry name" value="Spore Coat Polysaccharide Biosynthesis Protein SpsA, Chain A"/>
    <property type="match status" value="1"/>
</dbReference>
<gene>
    <name evidence="2" type="ORF">E6C76_13750</name>
</gene>
<dbReference type="Proteomes" id="UP000308430">
    <property type="component" value="Unassembled WGS sequence"/>
</dbReference>
<keyword evidence="3" id="KW-1185">Reference proteome</keyword>
<proteinExistence type="predicted"/>
<evidence type="ECO:0000313" key="3">
    <source>
        <dbReference type="Proteomes" id="UP000308430"/>
    </source>
</evidence>
<dbReference type="EMBL" id="SSOC01000005">
    <property type="protein sequence ID" value="THF63651.1"/>
    <property type="molecule type" value="Genomic_DNA"/>
</dbReference>
<name>A0A4S4AUL0_9RHOO</name>
<evidence type="ECO:0000259" key="1">
    <source>
        <dbReference type="Pfam" id="PF00535"/>
    </source>
</evidence>
<dbReference type="InterPro" id="IPR050834">
    <property type="entry name" value="Glycosyltransf_2"/>
</dbReference>
<feature type="domain" description="Glycosyltransferase 2-like" evidence="1">
    <location>
        <begin position="23"/>
        <end position="133"/>
    </location>
</feature>
<comment type="caution">
    <text evidence="2">The sequence shown here is derived from an EMBL/GenBank/DDBJ whole genome shotgun (WGS) entry which is preliminary data.</text>
</comment>
<dbReference type="InterPro" id="IPR029044">
    <property type="entry name" value="Nucleotide-diphossugar_trans"/>
</dbReference>
<dbReference type="GO" id="GO:0016740">
    <property type="term" value="F:transferase activity"/>
    <property type="evidence" value="ECO:0007669"/>
    <property type="project" value="UniProtKB-KW"/>
</dbReference>
<dbReference type="OrthoDB" id="433681at2"/>
<organism evidence="2 3">
    <name type="scientific">Pseudothauera nasutitermitis</name>
    <dbReference type="NCBI Taxonomy" id="2565930"/>
    <lineage>
        <taxon>Bacteria</taxon>
        <taxon>Pseudomonadati</taxon>
        <taxon>Pseudomonadota</taxon>
        <taxon>Betaproteobacteria</taxon>
        <taxon>Rhodocyclales</taxon>
        <taxon>Zoogloeaceae</taxon>
        <taxon>Pseudothauera</taxon>
    </lineage>
</organism>
<accession>A0A4S4AUL0</accession>
<dbReference type="SUPFAM" id="SSF53448">
    <property type="entry name" value="Nucleotide-diphospho-sugar transferases"/>
    <property type="match status" value="1"/>
</dbReference>
<dbReference type="RefSeq" id="WP_136348812.1">
    <property type="nucleotide sequence ID" value="NZ_SSOC01000005.1"/>
</dbReference>
<reference evidence="2 3" key="1">
    <citation type="submission" date="2019-04" db="EMBL/GenBank/DDBJ databases">
        <title>Azoarcus nasutitermitis sp. nov. isolated from termite nest.</title>
        <authorList>
            <person name="Lin S.-Y."/>
            <person name="Hameed A."/>
            <person name="Hsu Y.-H."/>
            <person name="Young C.-C."/>
        </authorList>
    </citation>
    <scope>NUCLEOTIDE SEQUENCE [LARGE SCALE GENOMIC DNA]</scope>
    <source>
        <strain evidence="2 3">CC-YHH838</strain>
    </source>
</reference>
<keyword evidence="2" id="KW-0808">Transferase</keyword>